<dbReference type="GO" id="GO:0003677">
    <property type="term" value="F:DNA binding"/>
    <property type="evidence" value="ECO:0007669"/>
    <property type="project" value="InterPro"/>
</dbReference>
<organism evidence="1 2">
    <name type="scientific">Chlorogloeopsis fritschii PCC 6912</name>
    <dbReference type="NCBI Taxonomy" id="211165"/>
    <lineage>
        <taxon>Bacteria</taxon>
        <taxon>Bacillati</taxon>
        <taxon>Cyanobacteriota</taxon>
        <taxon>Cyanophyceae</taxon>
        <taxon>Nostocales</taxon>
        <taxon>Chlorogloeopsidaceae</taxon>
        <taxon>Chlorogloeopsis</taxon>
    </lineage>
</organism>
<gene>
    <name evidence="1" type="ORF">PCC6912_39670</name>
</gene>
<dbReference type="CDD" id="cd00093">
    <property type="entry name" value="HTH_XRE"/>
    <property type="match status" value="1"/>
</dbReference>
<name>A0A3S0Y5H3_CHLFR</name>
<protein>
    <recommendedName>
        <fullName evidence="3">HTH cro/C1-type domain-containing protein</fullName>
    </recommendedName>
</protein>
<comment type="caution">
    <text evidence="1">The sequence shown here is derived from an EMBL/GenBank/DDBJ whole genome shotgun (WGS) entry which is preliminary data.</text>
</comment>
<sequence length="88" mass="9809">MSAKENGNGAVKTPYKEALVLLGERVLLGRRRLAMDQSDLAEACNARKLTTLTRQRISDIECGKTEATWLEVQAIADVMSKDLNEFRV</sequence>
<dbReference type="SUPFAM" id="SSF47413">
    <property type="entry name" value="lambda repressor-like DNA-binding domains"/>
    <property type="match status" value="1"/>
</dbReference>
<dbReference type="Proteomes" id="UP000268857">
    <property type="component" value="Unassembled WGS sequence"/>
</dbReference>
<accession>A0A3S0Y5H3</accession>
<evidence type="ECO:0000313" key="2">
    <source>
        <dbReference type="Proteomes" id="UP000268857"/>
    </source>
</evidence>
<dbReference type="InterPro" id="IPR001387">
    <property type="entry name" value="Cro/C1-type_HTH"/>
</dbReference>
<evidence type="ECO:0000313" key="1">
    <source>
        <dbReference type="EMBL" id="RUR77008.1"/>
    </source>
</evidence>
<keyword evidence="2" id="KW-1185">Reference proteome</keyword>
<evidence type="ECO:0008006" key="3">
    <source>
        <dbReference type="Google" id="ProtNLM"/>
    </source>
</evidence>
<proteinExistence type="predicted"/>
<dbReference type="STRING" id="211165.GCA_000317285_01763"/>
<dbReference type="RefSeq" id="WP_016879414.1">
    <property type="nucleotide sequence ID" value="NZ_AJLN01000059.1"/>
</dbReference>
<reference evidence="1 2" key="1">
    <citation type="journal article" date="2019" name="Genome Biol. Evol.">
        <title>Day and night: Metabolic profiles and evolutionary relationships of six axenic non-marine cyanobacteria.</title>
        <authorList>
            <person name="Will S.E."/>
            <person name="Henke P."/>
            <person name="Boedeker C."/>
            <person name="Huang S."/>
            <person name="Brinkmann H."/>
            <person name="Rohde M."/>
            <person name="Jarek M."/>
            <person name="Friedl T."/>
            <person name="Seufert S."/>
            <person name="Schumacher M."/>
            <person name="Overmann J."/>
            <person name="Neumann-Schaal M."/>
            <person name="Petersen J."/>
        </authorList>
    </citation>
    <scope>NUCLEOTIDE SEQUENCE [LARGE SCALE GENOMIC DNA]</scope>
    <source>
        <strain evidence="1 2">PCC 6912</strain>
    </source>
</reference>
<dbReference type="Gene3D" id="1.10.260.40">
    <property type="entry name" value="lambda repressor-like DNA-binding domains"/>
    <property type="match status" value="1"/>
</dbReference>
<dbReference type="EMBL" id="RSCJ01000018">
    <property type="protein sequence ID" value="RUR77008.1"/>
    <property type="molecule type" value="Genomic_DNA"/>
</dbReference>
<dbReference type="AlphaFoldDB" id="A0A3S0Y5H3"/>
<dbReference type="InterPro" id="IPR010982">
    <property type="entry name" value="Lambda_DNA-bd_dom_sf"/>
</dbReference>